<dbReference type="eggNOG" id="COG0248">
    <property type="taxonomic scope" value="Bacteria"/>
</dbReference>
<dbReference type="InterPro" id="IPR003695">
    <property type="entry name" value="Ppx_GppA_N"/>
</dbReference>
<keyword evidence="3" id="KW-1185">Reference proteome</keyword>
<evidence type="ECO:0000259" key="1">
    <source>
        <dbReference type="Pfam" id="PF02541"/>
    </source>
</evidence>
<dbReference type="EMBL" id="AODQ01000013">
    <property type="protein sequence ID" value="EMR03964.1"/>
    <property type="molecule type" value="Genomic_DNA"/>
</dbReference>
<accession>M7P019</accession>
<dbReference type="PANTHER" id="PTHR30005">
    <property type="entry name" value="EXOPOLYPHOSPHATASE"/>
    <property type="match status" value="1"/>
</dbReference>
<evidence type="ECO:0000313" key="3">
    <source>
        <dbReference type="Proteomes" id="UP000011910"/>
    </source>
</evidence>
<gene>
    <name evidence="2" type="primary">ppx_2</name>
    <name evidence="2" type="ORF">ADICEAN_00835</name>
</gene>
<comment type="caution">
    <text evidence="2">The sequence shown here is derived from an EMBL/GenBank/DDBJ whole genome shotgun (WGS) entry which is preliminary data.</text>
</comment>
<dbReference type="OrthoDB" id="9814545at2"/>
<dbReference type="SUPFAM" id="SSF53067">
    <property type="entry name" value="Actin-like ATPase domain"/>
    <property type="match status" value="2"/>
</dbReference>
<dbReference type="CDD" id="cd24055">
    <property type="entry name" value="ASKHA_NBD_ChPPX-like"/>
    <property type="match status" value="1"/>
</dbReference>
<dbReference type="PANTHER" id="PTHR30005:SF0">
    <property type="entry name" value="RETROGRADE REGULATION PROTEIN 2"/>
    <property type="match status" value="1"/>
</dbReference>
<dbReference type="Pfam" id="PF02541">
    <property type="entry name" value="Ppx-GppA"/>
    <property type="match status" value="1"/>
</dbReference>
<protein>
    <submittedName>
        <fullName evidence="2">Exopolyphosphatase</fullName>
        <ecNumber evidence="2">3.6.1.11</ecNumber>
    </submittedName>
</protein>
<proteinExistence type="predicted"/>
<dbReference type="Gene3D" id="3.30.420.40">
    <property type="match status" value="1"/>
</dbReference>
<dbReference type="InterPro" id="IPR050273">
    <property type="entry name" value="GppA/Ppx_hydrolase"/>
</dbReference>
<dbReference type="STRING" id="1279009.ADICEAN_00835"/>
<keyword evidence="2" id="KW-0378">Hydrolase</keyword>
<evidence type="ECO:0000313" key="2">
    <source>
        <dbReference type="EMBL" id="EMR03964.1"/>
    </source>
</evidence>
<dbReference type="Proteomes" id="UP000011910">
    <property type="component" value="Unassembled WGS sequence"/>
</dbReference>
<dbReference type="AlphaFoldDB" id="M7P019"/>
<dbReference type="InterPro" id="IPR043129">
    <property type="entry name" value="ATPase_NBD"/>
</dbReference>
<dbReference type="Gene3D" id="3.30.420.150">
    <property type="entry name" value="Exopolyphosphatase. Domain 2"/>
    <property type="match status" value="1"/>
</dbReference>
<dbReference type="PATRIC" id="fig|1279009.4.peg.844"/>
<dbReference type="RefSeq" id="WP_009194237.1">
    <property type="nucleotide sequence ID" value="NZ_AODQ01000013.1"/>
</dbReference>
<sequence length="329" mass="36618">MRKVAVIDLGTNTFHLLIARIRGQKTELLHREKVAVKIGEGGITTSIIIEEAQARAISALKHFSRIIEENGIREVYATATSAIRNARNSAAITEQIYKETGIRVRVISGEEEAELIYLGVRRAMDLGSEKSLIMDIGGGSVEFIIADASQAFYKQSFEIGAQRLLDLFHHHDPMLPAEVLRLNHYLHEKLQPLSEAVARLQPSTLVGSSGSFDTLSDIYCHKHEIERDAMGTEFPLSLPAYYPIHEELLVKDKAQRLQIPGMIPLRVDMIVVASCLIRFVLEAYGLKRIRVSAYALKEGVLGEILTKPQPGLRKPTGMPARNFLGHSFS</sequence>
<organism evidence="2 3">
    <name type="scientific">Cesiribacter andamanensis AMV16</name>
    <dbReference type="NCBI Taxonomy" id="1279009"/>
    <lineage>
        <taxon>Bacteria</taxon>
        <taxon>Pseudomonadati</taxon>
        <taxon>Bacteroidota</taxon>
        <taxon>Cytophagia</taxon>
        <taxon>Cytophagales</taxon>
        <taxon>Cesiribacteraceae</taxon>
        <taxon>Cesiribacter</taxon>
    </lineage>
</organism>
<name>M7P019_9BACT</name>
<dbReference type="GO" id="GO:0004309">
    <property type="term" value="F:exopolyphosphatase activity"/>
    <property type="evidence" value="ECO:0007669"/>
    <property type="project" value="UniProtKB-EC"/>
</dbReference>
<dbReference type="EC" id="3.6.1.11" evidence="2"/>
<feature type="domain" description="Ppx/GppA phosphatase N-terminal" evidence="1">
    <location>
        <begin position="17"/>
        <end position="306"/>
    </location>
</feature>
<reference evidence="2 3" key="1">
    <citation type="journal article" date="2013" name="Genome Announc.">
        <title>Draft Genome Sequence of Cesiribacter andamanensis Strain AMV16T, Isolated from a Soil Sample from a Mud Volcano in the Andaman Islands, India.</title>
        <authorList>
            <person name="Shivaji S."/>
            <person name="Ara S."/>
            <person name="Begum Z."/>
            <person name="Srinivas T.N."/>
            <person name="Singh A."/>
            <person name="Kumar Pinnaka A."/>
        </authorList>
    </citation>
    <scope>NUCLEOTIDE SEQUENCE [LARGE SCALE GENOMIC DNA]</scope>
    <source>
        <strain evidence="2 3">AMV16</strain>
    </source>
</reference>